<comment type="caution">
    <text evidence="1">The sequence shown here is derived from an EMBL/GenBank/DDBJ whole genome shotgun (WGS) entry which is preliminary data.</text>
</comment>
<dbReference type="Gene3D" id="3.30.110.70">
    <property type="entry name" value="Hypothetical protein apc22750. Chain B"/>
    <property type="match status" value="1"/>
</dbReference>
<dbReference type="PATRIC" id="fig|1656095.3.peg.2685"/>
<gene>
    <name evidence="1" type="ORF">ACH50_13010</name>
</gene>
<dbReference type="AlphaFoldDB" id="A0A0J8VLH9"/>
<dbReference type="Proteomes" id="UP000037315">
    <property type="component" value="Unassembled WGS sequence"/>
</dbReference>
<keyword evidence="2" id="KW-1185">Reference proteome</keyword>
<protein>
    <submittedName>
        <fullName evidence="1">Uncharacterized protein</fullName>
    </submittedName>
</protein>
<sequence>MPVHSDNPYPNAKVLKTVSGLSCNRNGYQRQDVSHSEALEGIKIQAAMVNADAVVNNFCQKNSDTD</sequence>
<evidence type="ECO:0000313" key="2">
    <source>
        <dbReference type="Proteomes" id="UP000037315"/>
    </source>
</evidence>
<reference evidence="1 2" key="1">
    <citation type="submission" date="2015-06" db="EMBL/GenBank/DDBJ databases">
        <title>Genome sequencing of Cronobacter sp. strain DJ34 isolated from petroleum contaminated sludge of Duliajan Oil Fields, Assam, India.</title>
        <authorList>
            <person name="Pal S."/>
            <person name="Banerjee T.D."/>
            <person name="Roy A."/>
            <person name="Sar P."/>
            <person name="Kazy S.K."/>
        </authorList>
    </citation>
    <scope>NUCLEOTIDE SEQUENCE [LARGE SCALE GENOMIC DNA]</scope>
    <source>
        <strain evidence="1 2">DJ34</strain>
    </source>
</reference>
<organism evidence="1 2">
    <name type="scientific">Franconibacter pulveris</name>
    <dbReference type="NCBI Taxonomy" id="435910"/>
    <lineage>
        <taxon>Bacteria</taxon>
        <taxon>Pseudomonadati</taxon>
        <taxon>Pseudomonadota</taxon>
        <taxon>Gammaproteobacteria</taxon>
        <taxon>Enterobacterales</taxon>
        <taxon>Enterobacteriaceae</taxon>
        <taxon>Franconibacter</taxon>
    </lineage>
</organism>
<name>A0A0J8VLH9_9ENTR</name>
<accession>A0A0J8VLH9</accession>
<proteinExistence type="predicted"/>
<evidence type="ECO:0000313" key="1">
    <source>
        <dbReference type="EMBL" id="KMV34318.1"/>
    </source>
</evidence>
<dbReference type="EMBL" id="LFEJ01000015">
    <property type="protein sequence ID" value="KMV34318.1"/>
    <property type="molecule type" value="Genomic_DNA"/>
</dbReference>